<dbReference type="HOGENOM" id="CLU_3054546_0_0_1"/>
<reference evidence="2" key="1">
    <citation type="journal article" date="2006" name="PLoS Biol.">
        <title>Macronuclear genome sequence of the ciliate Tetrahymena thermophila, a model eukaryote.</title>
        <authorList>
            <person name="Eisen J.A."/>
            <person name="Coyne R.S."/>
            <person name="Wu M."/>
            <person name="Wu D."/>
            <person name="Thiagarajan M."/>
            <person name="Wortman J.R."/>
            <person name="Badger J.H."/>
            <person name="Ren Q."/>
            <person name="Amedeo P."/>
            <person name="Jones K.M."/>
            <person name="Tallon L.J."/>
            <person name="Delcher A.L."/>
            <person name="Salzberg S.L."/>
            <person name="Silva J.C."/>
            <person name="Haas B.J."/>
            <person name="Majoros W.H."/>
            <person name="Farzad M."/>
            <person name="Carlton J.M."/>
            <person name="Smith R.K. Jr."/>
            <person name="Garg J."/>
            <person name="Pearlman R.E."/>
            <person name="Karrer K.M."/>
            <person name="Sun L."/>
            <person name="Manning G."/>
            <person name="Elde N.C."/>
            <person name="Turkewitz A.P."/>
            <person name="Asai D.J."/>
            <person name="Wilkes D.E."/>
            <person name="Wang Y."/>
            <person name="Cai H."/>
            <person name="Collins K."/>
            <person name="Stewart B.A."/>
            <person name="Lee S.R."/>
            <person name="Wilamowska K."/>
            <person name="Weinberg Z."/>
            <person name="Ruzzo W.L."/>
            <person name="Wloga D."/>
            <person name="Gaertig J."/>
            <person name="Frankel J."/>
            <person name="Tsao C.-C."/>
            <person name="Gorovsky M.A."/>
            <person name="Keeling P.J."/>
            <person name="Waller R.F."/>
            <person name="Patron N.J."/>
            <person name="Cherry J.M."/>
            <person name="Stover N.A."/>
            <person name="Krieger C.J."/>
            <person name="del Toro C."/>
            <person name="Ryder H.F."/>
            <person name="Williamson S.C."/>
            <person name="Barbeau R.A."/>
            <person name="Hamilton E.P."/>
            <person name="Orias E."/>
        </authorList>
    </citation>
    <scope>NUCLEOTIDE SEQUENCE [LARGE SCALE GENOMIC DNA]</scope>
    <source>
        <strain evidence="2">SB210</strain>
    </source>
</reference>
<evidence type="ECO:0000313" key="1">
    <source>
        <dbReference type="EMBL" id="EAS07924.1"/>
    </source>
</evidence>
<evidence type="ECO:0000313" key="2">
    <source>
        <dbReference type="Proteomes" id="UP000009168"/>
    </source>
</evidence>
<dbReference type="RefSeq" id="XP_001028166.1">
    <property type="nucleotide sequence ID" value="XM_001028166.1"/>
</dbReference>
<dbReference type="EMBL" id="GG662206">
    <property type="protein sequence ID" value="EAS07924.1"/>
    <property type="molecule type" value="Genomic_DNA"/>
</dbReference>
<dbReference type="KEGG" id="tet:TTHERM_01431550"/>
<sequence length="54" mass="6149">MPSYKQTLTEFILQSQKIQTEIKHSGTNQYKGFSLSRSSPSAAYYILNLSNFNS</sequence>
<organism evidence="1 2">
    <name type="scientific">Tetrahymena thermophila (strain SB210)</name>
    <dbReference type="NCBI Taxonomy" id="312017"/>
    <lineage>
        <taxon>Eukaryota</taxon>
        <taxon>Sar</taxon>
        <taxon>Alveolata</taxon>
        <taxon>Ciliophora</taxon>
        <taxon>Intramacronucleata</taxon>
        <taxon>Oligohymenophorea</taxon>
        <taxon>Hymenostomatida</taxon>
        <taxon>Tetrahymenina</taxon>
        <taxon>Tetrahymenidae</taxon>
        <taxon>Tetrahymena</taxon>
    </lineage>
</organism>
<dbReference type="AlphaFoldDB" id="Q24JG7"/>
<keyword evidence="2" id="KW-1185">Reference proteome</keyword>
<accession>Q24JG7</accession>
<gene>
    <name evidence="1" type="ORF">TTHERM_01431550</name>
</gene>
<proteinExistence type="predicted"/>
<protein>
    <submittedName>
        <fullName evidence="1">Uncharacterized protein</fullName>
    </submittedName>
</protein>
<dbReference type="Proteomes" id="UP000009168">
    <property type="component" value="Unassembled WGS sequence"/>
</dbReference>
<dbReference type="InParanoid" id="Q24JG7"/>
<dbReference type="GeneID" id="7834034"/>
<name>Q24JG7_TETTS</name>